<keyword evidence="6" id="KW-1185">Reference proteome</keyword>
<sequence>MPITLSQVHTNNSPHALSIKHWKIENQQNWGIFCARGDIGEQLYQVLTGSCELESGSCELESGSCESTTNQIAYVSLSQQQALLEQEIADDDTDFMDKFDNGSTVSELLMASDQPASDIGLLVERLDLKHLLDRGFRLLSTGETRRLMLARALLEKPKLLILDEPYTGLDQAHRKALAHFLQDLSRKVQLLILVSRENELPKWIEHIALFEHGKLTQTLSRKEWESHPIIAQINAQSEAQSEQVLDLYNKHQHKVTFSEPLVELVNGKVEYTDQKIFSGVNWQIKHHQHWQVRGPNGCGKSTLLGLIFGDHPQCYSNDIRLFDMKRGNGETVWDIKKHIGMVSSALHLQYRVSCKAIEVVLSGFYDSIGLYESPSKNQIETAREWLAIFQMSDIANQPFKELEYGQQRLLLIARALIKQPALLILDEPYQGLDFLGRRLVVNSLELIAKHRLSQLLFVSHYEEDAIDSIQNFVDFVPSEDGESYVVQITQ</sequence>
<evidence type="ECO:0000313" key="5">
    <source>
        <dbReference type="EMBL" id="GLQ72488.1"/>
    </source>
</evidence>
<accession>A0AAV5NQE8</accession>
<keyword evidence="2" id="KW-0547">Nucleotide-binding</keyword>
<dbReference type="NCBIfam" id="NF008186">
    <property type="entry name" value="PRK10938.1"/>
    <property type="match status" value="1"/>
</dbReference>
<dbReference type="InterPro" id="IPR003439">
    <property type="entry name" value="ABC_transporter-like_ATP-bd"/>
</dbReference>
<dbReference type="RefSeq" id="WP_126607765.1">
    <property type="nucleotide sequence ID" value="NZ_AP025144.1"/>
</dbReference>
<dbReference type="InterPro" id="IPR003593">
    <property type="entry name" value="AAA+_ATPase"/>
</dbReference>
<dbReference type="GO" id="GO:0016887">
    <property type="term" value="F:ATP hydrolysis activity"/>
    <property type="evidence" value="ECO:0007669"/>
    <property type="project" value="InterPro"/>
</dbReference>
<evidence type="ECO:0000256" key="2">
    <source>
        <dbReference type="ARBA" id="ARBA00022741"/>
    </source>
</evidence>
<dbReference type="SMART" id="SM00382">
    <property type="entry name" value="AAA"/>
    <property type="match status" value="1"/>
</dbReference>
<dbReference type="AlphaFoldDB" id="A0AAV5NQE8"/>
<proteinExistence type="predicted"/>
<dbReference type="Gene3D" id="3.40.50.300">
    <property type="entry name" value="P-loop containing nucleotide triphosphate hydrolases"/>
    <property type="match status" value="2"/>
</dbReference>
<dbReference type="GO" id="GO:0042626">
    <property type="term" value="F:ATPase-coupled transmembrane transporter activity"/>
    <property type="evidence" value="ECO:0007669"/>
    <property type="project" value="TreeGrafter"/>
</dbReference>
<dbReference type="FunFam" id="3.40.50.300:FF:000866">
    <property type="entry name" value="Molybdate ABC transporter ATP-binding protein ModF"/>
    <property type="match status" value="1"/>
</dbReference>
<dbReference type="Proteomes" id="UP001156690">
    <property type="component" value="Unassembled WGS sequence"/>
</dbReference>
<dbReference type="PANTHER" id="PTHR43553">
    <property type="entry name" value="HEAVY METAL TRANSPORTER"/>
    <property type="match status" value="1"/>
</dbReference>
<dbReference type="SUPFAM" id="SSF52540">
    <property type="entry name" value="P-loop containing nucleoside triphosphate hydrolases"/>
    <property type="match status" value="2"/>
</dbReference>
<dbReference type="InterPro" id="IPR027417">
    <property type="entry name" value="P-loop_NTPase"/>
</dbReference>
<keyword evidence="1" id="KW-0813">Transport</keyword>
<dbReference type="GO" id="GO:0043190">
    <property type="term" value="C:ATP-binding cassette (ABC) transporter complex"/>
    <property type="evidence" value="ECO:0007669"/>
    <property type="project" value="TreeGrafter"/>
</dbReference>
<feature type="domain" description="ABC transporter" evidence="4">
    <location>
        <begin position="262"/>
        <end position="488"/>
    </location>
</feature>
<gene>
    <name evidence="5" type="ORF">GCM10007932_18480</name>
</gene>
<dbReference type="GO" id="GO:0005524">
    <property type="term" value="F:ATP binding"/>
    <property type="evidence" value="ECO:0007669"/>
    <property type="project" value="UniProtKB-KW"/>
</dbReference>
<dbReference type="PANTHER" id="PTHR43553:SF3">
    <property type="entry name" value="ABC TRANSPORTER ATP-BINDING PROTEIN MODF"/>
    <property type="match status" value="1"/>
</dbReference>
<dbReference type="InterPro" id="IPR050095">
    <property type="entry name" value="ECF_ABC_transporter_ATP-bd"/>
</dbReference>
<evidence type="ECO:0000256" key="1">
    <source>
        <dbReference type="ARBA" id="ARBA00022448"/>
    </source>
</evidence>
<dbReference type="Pfam" id="PF00005">
    <property type="entry name" value="ABC_tran"/>
    <property type="match status" value="2"/>
</dbReference>
<evidence type="ECO:0000256" key="3">
    <source>
        <dbReference type="ARBA" id="ARBA00022840"/>
    </source>
</evidence>
<organism evidence="5 6">
    <name type="scientific">Vibrio penaeicida</name>
    <dbReference type="NCBI Taxonomy" id="104609"/>
    <lineage>
        <taxon>Bacteria</taxon>
        <taxon>Pseudomonadati</taxon>
        <taxon>Pseudomonadota</taxon>
        <taxon>Gammaproteobacteria</taxon>
        <taxon>Vibrionales</taxon>
        <taxon>Vibrionaceae</taxon>
        <taxon>Vibrio</taxon>
    </lineage>
</organism>
<reference evidence="6" key="1">
    <citation type="journal article" date="2019" name="Int. J. Syst. Evol. Microbiol.">
        <title>The Global Catalogue of Microorganisms (GCM) 10K type strain sequencing project: providing services to taxonomists for standard genome sequencing and annotation.</title>
        <authorList>
            <consortium name="The Broad Institute Genomics Platform"/>
            <consortium name="The Broad Institute Genome Sequencing Center for Infectious Disease"/>
            <person name="Wu L."/>
            <person name="Ma J."/>
        </authorList>
    </citation>
    <scope>NUCLEOTIDE SEQUENCE [LARGE SCALE GENOMIC DNA]</scope>
    <source>
        <strain evidence="6">NBRC 15640</strain>
    </source>
</reference>
<name>A0AAV5NQE8_9VIBR</name>
<protein>
    <submittedName>
        <fullName evidence="5">ABC transporter</fullName>
    </submittedName>
</protein>
<evidence type="ECO:0000259" key="4">
    <source>
        <dbReference type="PROSITE" id="PS50893"/>
    </source>
</evidence>
<feature type="domain" description="ABC transporter" evidence="4">
    <location>
        <begin position="2"/>
        <end position="237"/>
    </location>
</feature>
<dbReference type="PROSITE" id="PS50893">
    <property type="entry name" value="ABC_TRANSPORTER_2"/>
    <property type="match status" value="2"/>
</dbReference>
<evidence type="ECO:0000313" key="6">
    <source>
        <dbReference type="Proteomes" id="UP001156690"/>
    </source>
</evidence>
<comment type="caution">
    <text evidence="5">The sequence shown here is derived from an EMBL/GenBank/DDBJ whole genome shotgun (WGS) entry which is preliminary data.</text>
</comment>
<dbReference type="EMBL" id="BSNX01000015">
    <property type="protein sequence ID" value="GLQ72488.1"/>
    <property type="molecule type" value="Genomic_DNA"/>
</dbReference>
<keyword evidence="3" id="KW-0067">ATP-binding</keyword>